<evidence type="ECO:0000256" key="5">
    <source>
        <dbReference type="ARBA" id="ARBA00010398"/>
    </source>
</evidence>
<evidence type="ECO:0000259" key="28">
    <source>
        <dbReference type="PROSITE" id="PS51332"/>
    </source>
</evidence>
<dbReference type="GO" id="GO:0005829">
    <property type="term" value="C:cytosol"/>
    <property type="evidence" value="ECO:0007669"/>
    <property type="project" value="TreeGrafter"/>
</dbReference>
<dbReference type="RefSeq" id="WP_021646029.1">
    <property type="nucleotide sequence ID" value="NZ_KE993129.1"/>
</dbReference>
<evidence type="ECO:0000256" key="6">
    <source>
        <dbReference type="ARBA" id="ARBA00012032"/>
    </source>
</evidence>
<keyword evidence="13 21" id="KW-0479">Metal-binding</keyword>
<dbReference type="PANTHER" id="PTHR45833:SF1">
    <property type="entry name" value="METHIONINE SYNTHASE"/>
    <property type="match status" value="1"/>
</dbReference>
<dbReference type="SUPFAM" id="SSF51717">
    <property type="entry name" value="Dihydropteroate synthetase-like"/>
    <property type="match status" value="1"/>
</dbReference>
<feature type="domain" description="Hcy-binding" evidence="26">
    <location>
        <begin position="2"/>
        <end position="322"/>
    </location>
</feature>
<dbReference type="GO" id="GO:0050667">
    <property type="term" value="P:homocysteine metabolic process"/>
    <property type="evidence" value="ECO:0007669"/>
    <property type="project" value="TreeGrafter"/>
</dbReference>
<dbReference type="CDD" id="cd00740">
    <property type="entry name" value="MeTr"/>
    <property type="match status" value="1"/>
</dbReference>
<dbReference type="GO" id="GO:0008705">
    <property type="term" value="F:methionine synthase activity"/>
    <property type="evidence" value="ECO:0007669"/>
    <property type="project" value="UniProtKB-UniRule"/>
</dbReference>
<evidence type="ECO:0000256" key="24">
    <source>
        <dbReference type="PROSITE-ProRule" id="PRU00333"/>
    </source>
</evidence>
<dbReference type="SUPFAM" id="SSF82282">
    <property type="entry name" value="Homocysteine S-methyltransferase"/>
    <property type="match status" value="1"/>
</dbReference>
<dbReference type="EMBL" id="AWSV01000131">
    <property type="protein sequence ID" value="ERI84177.1"/>
    <property type="molecule type" value="Genomic_DNA"/>
</dbReference>
<dbReference type="InterPro" id="IPR003759">
    <property type="entry name" value="Cbl-bd_cap"/>
</dbReference>
<evidence type="ECO:0000259" key="26">
    <source>
        <dbReference type="PROSITE" id="PS50970"/>
    </source>
</evidence>
<dbReference type="PROSITE" id="PS51337">
    <property type="entry name" value="B12_BINDING_NTER"/>
    <property type="match status" value="1"/>
</dbReference>
<dbReference type="InterPro" id="IPR036589">
    <property type="entry name" value="HCY_dom_sf"/>
</dbReference>
<dbReference type="Gene3D" id="1.10.1240.10">
    <property type="entry name" value="Methionine synthase domain"/>
    <property type="match status" value="1"/>
</dbReference>
<keyword evidence="17 21" id="KW-0170">Cobalt</keyword>
<feature type="binding site" evidence="23">
    <location>
        <position position="812"/>
    </location>
    <ligand>
        <name>methylcob(III)alamin</name>
        <dbReference type="ChEBI" id="CHEBI:28115"/>
    </ligand>
</feature>
<dbReference type="UniPathway" id="UPA00051">
    <property type="reaction ID" value="UER00081"/>
</dbReference>
<dbReference type="GO" id="GO:0046653">
    <property type="term" value="P:tetrahydrofolate metabolic process"/>
    <property type="evidence" value="ECO:0007669"/>
    <property type="project" value="TreeGrafter"/>
</dbReference>
<dbReference type="PROSITE" id="PS50970">
    <property type="entry name" value="HCY"/>
    <property type="match status" value="1"/>
</dbReference>
<dbReference type="InterPro" id="IPR011822">
    <property type="entry name" value="MetH"/>
</dbReference>
<dbReference type="InterPro" id="IPR036594">
    <property type="entry name" value="Meth_synthase_dom"/>
</dbReference>
<feature type="domain" description="B12-binding N-terminal" evidence="29">
    <location>
        <begin position="653"/>
        <end position="747"/>
    </location>
</feature>
<keyword evidence="10 21" id="KW-0846">Cobalamin</keyword>
<dbReference type="SMART" id="SM01018">
    <property type="entry name" value="B12-binding_2"/>
    <property type="match status" value="1"/>
</dbReference>
<dbReference type="InterPro" id="IPR033706">
    <property type="entry name" value="Met_synthase_B12-bd"/>
</dbReference>
<dbReference type="Gene3D" id="3.40.50.280">
    <property type="entry name" value="Cobalamin-binding domain"/>
    <property type="match status" value="1"/>
</dbReference>
<dbReference type="PATRIC" id="fig|1321819.3.peg.2296"/>
<dbReference type="NCBIfam" id="TIGR02082">
    <property type="entry name" value="metH"/>
    <property type="match status" value="1"/>
</dbReference>
<organism evidence="30 31">
    <name type="scientific">Bacteroides pyogenes F0041</name>
    <dbReference type="NCBI Taxonomy" id="1321819"/>
    <lineage>
        <taxon>Bacteria</taxon>
        <taxon>Pseudomonadati</taxon>
        <taxon>Bacteroidota</taxon>
        <taxon>Bacteroidia</taxon>
        <taxon>Bacteroidales</taxon>
        <taxon>Bacteroidaceae</taxon>
        <taxon>Bacteroides</taxon>
    </lineage>
</organism>
<feature type="domain" description="B12-binding" evidence="28">
    <location>
        <begin position="750"/>
        <end position="885"/>
    </location>
</feature>
<dbReference type="PIRSF" id="PIRSF000381">
    <property type="entry name" value="MetH"/>
    <property type="match status" value="1"/>
</dbReference>
<comment type="domain">
    <text evidence="21">Modular enzyme with four functionally distinct domains. The isolated Hcy-binding domain catalyzes methyl transfer from free methylcobalamin to homocysteine. The Hcy-binding domain in association with the pterin-binding domain catalyzes the methylation of cob(I)alamin by methyltetrahydrofolate and the methylation of homocysteine. The B12-binding domain binds the cofactor. The AdoMet activation domain binds S-adenosyl-L-methionine. Under aerobic conditions cob(I)alamin can be converted to inactive cob(II)alamin. Reductive methylation by S-adenosyl-L-methionine and flavodoxin regenerates methylcobalamin.</text>
</comment>
<evidence type="ECO:0000256" key="15">
    <source>
        <dbReference type="ARBA" id="ARBA00022833"/>
    </source>
</evidence>
<dbReference type="InterPro" id="IPR003726">
    <property type="entry name" value="HCY_dom"/>
</dbReference>
<dbReference type="FunFam" id="3.20.20.330:FF:000001">
    <property type="entry name" value="Methionine synthase"/>
    <property type="match status" value="1"/>
</dbReference>
<feature type="binding site" evidence="23">
    <location>
        <position position="808"/>
    </location>
    <ligand>
        <name>methylcob(III)alamin</name>
        <dbReference type="ChEBI" id="CHEBI:28115"/>
    </ligand>
</feature>
<keyword evidence="16 21" id="KW-0486">Methionine biosynthesis</keyword>
<dbReference type="GO" id="GO:0008270">
    <property type="term" value="F:zinc ion binding"/>
    <property type="evidence" value="ECO:0007669"/>
    <property type="project" value="UniProtKB-UniRule"/>
</dbReference>
<comment type="cofactor">
    <cofactor evidence="2 21 24">
        <name>Zn(2+)</name>
        <dbReference type="ChEBI" id="CHEBI:29105"/>
    </cofactor>
</comment>
<evidence type="ECO:0000256" key="8">
    <source>
        <dbReference type="ARBA" id="ARBA00022603"/>
    </source>
</evidence>
<evidence type="ECO:0000256" key="2">
    <source>
        <dbReference type="ARBA" id="ARBA00001947"/>
    </source>
</evidence>
<reference evidence="30 31" key="1">
    <citation type="submission" date="2013-08" db="EMBL/GenBank/DDBJ databases">
        <authorList>
            <person name="Weinstock G."/>
            <person name="Sodergren E."/>
            <person name="Wylie T."/>
            <person name="Fulton L."/>
            <person name="Fulton R."/>
            <person name="Fronick C."/>
            <person name="O'Laughlin M."/>
            <person name="Godfrey J."/>
            <person name="Miner T."/>
            <person name="Herter B."/>
            <person name="Appelbaum E."/>
            <person name="Cordes M."/>
            <person name="Lek S."/>
            <person name="Wollam A."/>
            <person name="Pepin K.H."/>
            <person name="Palsikar V.B."/>
            <person name="Mitreva M."/>
            <person name="Wilson R.K."/>
        </authorList>
    </citation>
    <scope>NUCLEOTIDE SEQUENCE [LARGE SCALE GENOMIC DNA]</scope>
    <source>
        <strain evidence="30 31">F0041</strain>
    </source>
</reference>
<evidence type="ECO:0000256" key="23">
    <source>
        <dbReference type="PIRSR" id="PIRSR000381-2"/>
    </source>
</evidence>
<evidence type="ECO:0000256" key="17">
    <source>
        <dbReference type="ARBA" id="ARBA00023285"/>
    </source>
</evidence>
<dbReference type="PROSITE" id="PS51332">
    <property type="entry name" value="B12_BINDING"/>
    <property type="match status" value="1"/>
</dbReference>
<dbReference type="HOGENOM" id="CLU_004914_0_0_10"/>
<evidence type="ECO:0000256" key="14">
    <source>
        <dbReference type="ARBA" id="ARBA00022737"/>
    </source>
</evidence>
<evidence type="ECO:0000256" key="12">
    <source>
        <dbReference type="ARBA" id="ARBA00022691"/>
    </source>
</evidence>
<evidence type="ECO:0000256" key="18">
    <source>
        <dbReference type="ARBA" id="ARBA00025552"/>
    </source>
</evidence>
<keyword evidence="12 21" id="KW-0949">S-adenosyl-L-methionine</keyword>
<name>U2DRG3_9BACE</name>
<evidence type="ECO:0000256" key="1">
    <source>
        <dbReference type="ARBA" id="ARBA00001700"/>
    </source>
</evidence>
<evidence type="ECO:0000256" key="22">
    <source>
        <dbReference type="PIRSR" id="PIRSR000381-1"/>
    </source>
</evidence>
<feature type="binding site" evidence="22 24">
    <location>
        <position position="307"/>
    </location>
    <ligand>
        <name>Zn(2+)</name>
        <dbReference type="ChEBI" id="CHEBI:29105"/>
    </ligand>
</feature>
<feature type="domain" description="Pterin-binding" evidence="27">
    <location>
        <begin position="353"/>
        <end position="618"/>
    </location>
</feature>
<dbReference type="Pfam" id="PF02607">
    <property type="entry name" value="B12-binding_2"/>
    <property type="match status" value="1"/>
</dbReference>
<comment type="cofactor">
    <cofactor evidence="3 21 22">
        <name>methylcob(III)alamin</name>
        <dbReference type="ChEBI" id="CHEBI:28115"/>
    </cofactor>
</comment>
<dbReference type="Gene3D" id="3.20.20.330">
    <property type="entry name" value="Homocysteine-binding-like domain"/>
    <property type="match status" value="1"/>
</dbReference>
<evidence type="ECO:0000256" key="21">
    <source>
        <dbReference type="PIRNR" id="PIRNR000381"/>
    </source>
</evidence>
<feature type="binding site" evidence="23">
    <location>
        <begin position="760"/>
        <end position="764"/>
    </location>
    <ligand>
        <name>methylcob(III)alamin</name>
        <dbReference type="ChEBI" id="CHEBI:28115"/>
    </ligand>
</feature>
<gene>
    <name evidence="30" type="ORF">HMPREF1981_02486</name>
</gene>
<dbReference type="FunFam" id="3.20.20.20:FF:000002">
    <property type="entry name" value="Methionine synthase"/>
    <property type="match status" value="1"/>
</dbReference>
<evidence type="ECO:0000256" key="4">
    <source>
        <dbReference type="ARBA" id="ARBA00005178"/>
    </source>
</evidence>
<keyword evidence="8 21" id="KW-0489">Methyltransferase</keyword>
<evidence type="ECO:0000256" key="19">
    <source>
        <dbReference type="ARBA" id="ARBA00031040"/>
    </source>
</evidence>
<evidence type="ECO:0000256" key="13">
    <source>
        <dbReference type="ARBA" id="ARBA00022723"/>
    </source>
</evidence>
<dbReference type="Gene3D" id="3.20.20.20">
    <property type="entry name" value="Dihydropteroate synthase-like"/>
    <property type="match status" value="1"/>
</dbReference>
<evidence type="ECO:0000256" key="20">
    <source>
        <dbReference type="NCBIfam" id="TIGR02082"/>
    </source>
</evidence>
<dbReference type="OrthoDB" id="9803687at2"/>
<dbReference type="Pfam" id="PF02574">
    <property type="entry name" value="S-methyl_trans"/>
    <property type="match status" value="1"/>
</dbReference>
<keyword evidence="14" id="KW-0677">Repeat</keyword>
<dbReference type="EC" id="2.1.1.13" evidence="6 20"/>
<evidence type="ECO:0000256" key="10">
    <source>
        <dbReference type="ARBA" id="ARBA00022628"/>
    </source>
</evidence>
<feature type="region of interest" description="Disordered" evidence="25">
    <location>
        <begin position="636"/>
        <end position="655"/>
    </location>
</feature>
<dbReference type="Pfam" id="PF00809">
    <property type="entry name" value="Pterin_bind"/>
    <property type="match status" value="1"/>
</dbReference>
<dbReference type="FunFam" id="1.10.1240.10:FF:000001">
    <property type="entry name" value="Methionine synthase"/>
    <property type="match status" value="1"/>
</dbReference>
<feature type="binding site" evidence="22 24">
    <location>
        <position position="308"/>
    </location>
    <ligand>
        <name>Zn(2+)</name>
        <dbReference type="ChEBI" id="CHEBI:29105"/>
    </ligand>
</feature>
<dbReference type="InterPro" id="IPR011005">
    <property type="entry name" value="Dihydropteroate_synth-like_sf"/>
</dbReference>
<evidence type="ECO:0000256" key="9">
    <source>
        <dbReference type="ARBA" id="ARBA00022605"/>
    </source>
</evidence>
<dbReference type="GO" id="GO:0032259">
    <property type="term" value="P:methylation"/>
    <property type="evidence" value="ECO:0007669"/>
    <property type="project" value="UniProtKB-KW"/>
</dbReference>
<dbReference type="CDD" id="cd02069">
    <property type="entry name" value="methionine_synthase_B12_BD"/>
    <property type="match status" value="1"/>
</dbReference>
<dbReference type="FunFam" id="3.40.50.280:FF:000006">
    <property type="entry name" value="Methionine synthase (B12-dependent)"/>
    <property type="match status" value="1"/>
</dbReference>
<dbReference type="PANTHER" id="PTHR45833">
    <property type="entry name" value="METHIONINE SYNTHASE"/>
    <property type="match status" value="1"/>
</dbReference>
<dbReference type="GO" id="GO:0031419">
    <property type="term" value="F:cobalamin binding"/>
    <property type="evidence" value="ECO:0007669"/>
    <property type="project" value="UniProtKB-UniRule"/>
</dbReference>
<evidence type="ECO:0000259" key="29">
    <source>
        <dbReference type="PROSITE" id="PS51337"/>
    </source>
</evidence>
<sequence length="919" mass="101467">MKKTITQLVPERILILDGAMGTMIQQYKLEEKDFRGERFAHIPGQLKGNNDLLCLTRPDVIEDIHRKYLEAGADIIETNTFNSTAVSMADYHVEGYVREINLAAARLARDLADEYTLANPDKPRFVAGSIGPTNKTCSMSPDVNNPAFRALTYDELSTAYCEQMEALVEGGIDAILIETIFDTLNAKAAIFAAVRTMEKMNIRLPLMLSVTVSDVGGRTLSGQTLDAFLASVQHAPIFSIGLNCSFGAKQLKPFLEQLAARAPYYISAYPNAGLPNSLGMYDQTPEDMAHEVKEYIHEGLVNIIGGCCGTTDAYIAQYPALVEGAKPHLPASPPDCLWLSGLELLQVKPDMNFVNIGERCNVAGSRKFLRLINEKKYEEALSIARRQVEDGALVIDVNMDDGLLDAKKEMVTFLNLIMSEPEISRVPVMIDSSKWEVIEAGLKCLQGKSIVNSISLKEGEENFLEHARLIRQYGAAVVVMAFDEKGQADTAARKIEVCERAYRLLVDKAGFDPHDIIFDPNVLAIATGIEEHNNYAVDFIEATGWIKKNLPGVHVSGGVSNLSFSFRGNNYIREAIHAVFLYHAIRHGMDMGIVNPGTSVLYTDLPDDVLEKIEDVVLNRRPDASEHLIELAEKLKERDRKSTERKDGSLNSEFPEWRDKPVQERLQYALMKGVGDYLEQDLTEALSIYNKAVDIIEGPLMDGMNHVGELFGAGKMFLPQVVKTARTMKKAVAILQPVIESEKQEGATSVGKVLLATVKGDVHDIGKNIVSVVMACNGYEIVDLGVMVPAETIVKCAIEQKVDIIGLSGLITPSLEEMAHVAVELEKAGLDIPLLIGGATTSKMHTALKIAPVYSAPVVHLKDASQNVGIASRLLNPQTKKELVNELEMEYQVMRKKNESLRRETVPLEEARRNRLNLF</sequence>
<feature type="binding site" evidence="23">
    <location>
        <position position="697"/>
    </location>
    <ligand>
        <name>methylcob(III)alamin</name>
        <dbReference type="ChEBI" id="CHEBI:28115"/>
    </ligand>
</feature>
<evidence type="ECO:0000259" key="27">
    <source>
        <dbReference type="PROSITE" id="PS50972"/>
    </source>
</evidence>
<feature type="compositionally biased region" description="Basic and acidic residues" evidence="25">
    <location>
        <begin position="636"/>
        <end position="648"/>
    </location>
</feature>
<dbReference type="InterPro" id="IPR000489">
    <property type="entry name" value="Pterin-binding_dom"/>
</dbReference>
<evidence type="ECO:0000256" key="3">
    <source>
        <dbReference type="ARBA" id="ARBA00001956"/>
    </source>
</evidence>
<dbReference type="AlphaFoldDB" id="U2DRG3"/>
<protein>
    <recommendedName>
        <fullName evidence="7 20">Methionine synthase</fullName>
        <ecNumber evidence="6 20">2.1.1.13</ecNumber>
    </recommendedName>
    <alternativeName>
        <fullName evidence="19 21">5-methyltetrahydrofolate--homocysteine methyltransferase</fullName>
    </alternativeName>
</protein>
<comment type="pathway">
    <text evidence="4 21">Amino-acid biosynthesis; L-methionine biosynthesis via de novo pathway; L-methionine from L-homocysteine (MetH route): step 1/1.</text>
</comment>
<dbReference type="Proteomes" id="UP000016496">
    <property type="component" value="Unassembled WGS sequence"/>
</dbReference>
<dbReference type="Pfam" id="PF02310">
    <property type="entry name" value="B12-binding"/>
    <property type="match status" value="1"/>
</dbReference>
<evidence type="ECO:0000256" key="7">
    <source>
        <dbReference type="ARBA" id="ARBA00013998"/>
    </source>
</evidence>
<dbReference type="SUPFAM" id="SSF52242">
    <property type="entry name" value="Cobalamin (vitamin B12)-binding domain"/>
    <property type="match status" value="1"/>
</dbReference>
<evidence type="ECO:0000256" key="16">
    <source>
        <dbReference type="ARBA" id="ARBA00023167"/>
    </source>
</evidence>
<dbReference type="PROSITE" id="PS50972">
    <property type="entry name" value="PTERIN_BINDING"/>
    <property type="match status" value="1"/>
</dbReference>
<comment type="catalytic activity">
    <reaction evidence="1 21">
        <text>(6S)-5-methyl-5,6,7,8-tetrahydrofolate + L-homocysteine = (6S)-5,6,7,8-tetrahydrofolate + L-methionine</text>
        <dbReference type="Rhea" id="RHEA:11172"/>
        <dbReference type="ChEBI" id="CHEBI:18608"/>
        <dbReference type="ChEBI" id="CHEBI:57453"/>
        <dbReference type="ChEBI" id="CHEBI:57844"/>
        <dbReference type="ChEBI" id="CHEBI:58199"/>
        <dbReference type="EC" id="2.1.1.13"/>
    </reaction>
</comment>
<feature type="binding site" evidence="23">
    <location>
        <position position="864"/>
    </location>
    <ligand>
        <name>methylcob(III)alamin</name>
        <dbReference type="ChEBI" id="CHEBI:28115"/>
    </ligand>
</feature>
<dbReference type="InterPro" id="IPR006158">
    <property type="entry name" value="Cobalamin-bd"/>
</dbReference>
<keyword evidence="9 21" id="KW-0028">Amino-acid biosynthesis</keyword>
<dbReference type="InterPro" id="IPR050554">
    <property type="entry name" value="Met_Synthase/Corrinoid"/>
</dbReference>
<comment type="function">
    <text evidence="18 21">Catalyzes the transfer of a methyl group from methyl-cobalamin to homocysteine, yielding enzyme-bound cob(I)alamin and methionine. Subsequently, remethylates the cofactor using methyltetrahydrofolate.</text>
</comment>
<accession>U2DRG3</accession>
<evidence type="ECO:0000313" key="31">
    <source>
        <dbReference type="Proteomes" id="UP000016496"/>
    </source>
</evidence>
<keyword evidence="11 21" id="KW-0808">Transferase</keyword>
<evidence type="ECO:0000313" key="30">
    <source>
        <dbReference type="EMBL" id="ERI84177.1"/>
    </source>
</evidence>
<dbReference type="SUPFAM" id="SSF47644">
    <property type="entry name" value="Methionine synthase domain"/>
    <property type="match status" value="1"/>
</dbReference>
<feature type="binding site" description="axial binding residue" evidence="22">
    <location>
        <position position="763"/>
    </location>
    <ligand>
        <name>methylcob(III)alamin</name>
        <dbReference type="ChEBI" id="CHEBI:28115"/>
    </ligand>
    <ligandPart>
        <name>Co</name>
        <dbReference type="ChEBI" id="CHEBI:27638"/>
    </ligandPart>
</feature>
<dbReference type="InterPro" id="IPR036724">
    <property type="entry name" value="Cobalamin-bd_sf"/>
</dbReference>
<evidence type="ECO:0000256" key="11">
    <source>
        <dbReference type="ARBA" id="ARBA00022679"/>
    </source>
</evidence>
<evidence type="ECO:0000256" key="25">
    <source>
        <dbReference type="SAM" id="MobiDB-lite"/>
    </source>
</evidence>
<keyword evidence="15 21" id="KW-0862">Zinc</keyword>
<comment type="caution">
    <text evidence="30">The sequence shown here is derived from an EMBL/GenBank/DDBJ whole genome shotgun (WGS) entry which is preliminary data.</text>
</comment>
<feature type="binding site" evidence="22 24">
    <location>
        <position position="244"/>
    </location>
    <ligand>
        <name>Zn(2+)</name>
        <dbReference type="ChEBI" id="CHEBI:29105"/>
    </ligand>
</feature>
<comment type="similarity">
    <text evidence="5">Belongs to the vitamin-B12 dependent methionine synthase family.</text>
</comment>
<proteinExistence type="inferred from homology"/>